<dbReference type="Gene3D" id="3.40.109.10">
    <property type="entry name" value="NADH Oxidase"/>
    <property type="match status" value="1"/>
</dbReference>
<keyword evidence="3" id="KW-0285">Flavoprotein</keyword>
<evidence type="ECO:0000256" key="2">
    <source>
        <dbReference type="ARBA" id="ARBA00007118"/>
    </source>
</evidence>
<name>V7I6N6_9CLOT</name>
<dbReference type="STRING" id="994573.T472_0203900"/>
<dbReference type="InterPro" id="IPR029479">
    <property type="entry name" value="Nitroreductase"/>
</dbReference>
<evidence type="ECO:0000313" key="10">
    <source>
        <dbReference type="EMBL" id="ETA81890.1"/>
    </source>
</evidence>
<evidence type="ECO:0000259" key="9">
    <source>
        <dbReference type="PROSITE" id="PS51379"/>
    </source>
</evidence>
<protein>
    <recommendedName>
        <fullName evidence="9">4Fe-4S ferredoxin-type domain-containing protein</fullName>
    </recommendedName>
</protein>
<keyword evidence="6" id="KW-0560">Oxidoreductase</keyword>
<keyword evidence="4" id="KW-0288">FMN</keyword>
<evidence type="ECO:0000256" key="7">
    <source>
        <dbReference type="ARBA" id="ARBA00023004"/>
    </source>
</evidence>
<dbReference type="SUPFAM" id="SSF55469">
    <property type="entry name" value="FMN-dependent nitroreductase-like"/>
    <property type="match status" value="1"/>
</dbReference>
<organism evidence="10 11">
    <name type="scientific">Youngiibacter fragilis 232.1</name>
    <dbReference type="NCBI Taxonomy" id="994573"/>
    <lineage>
        <taxon>Bacteria</taxon>
        <taxon>Bacillati</taxon>
        <taxon>Bacillota</taxon>
        <taxon>Clostridia</taxon>
        <taxon>Eubacteriales</taxon>
        <taxon>Clostridiaceae</taxon>
        <taxon>Youngiibacter</taxon>
    </lineage>
</organism>
<dbReference type="PROSITE" id="PS00198">
    <property type="entry name" value="4FE4S_FER_1"/>
    <property type="match status" value="1"/>
</dbReference>
<evidence type="ECO:0000256" key="6">
    <source>
        <dbReference type="ARBA" id="ARBA00023002"/>
    </source>
</evidence>
<evidence type="ECO:0000256" key="3">
    <source>
        <dbReference type="ARBA" id="ARBA00022630"/>
    </source>
</evidence>
<gene>
    <name evidence="10" type="ORF">T472_0203900</name>
</gene>
<comment type="similarity">
    <text evidence="2">Belongs to the nitroreductase family.</text>
</comment>
<feature type="domain" description="4Fe-4S ferredoxin-type" evidence="9">
    <location>
        <begin position="33"/>
        <end position="63"/>
    </location>
</feature>
<evidence type="ECO:0000256" key="4">
    <source>
        <dbReference type="ARBA" id="ARBA00022643"/>
    </source>
</evidence>
<comment type="caution">
    <text evidence="10">The sequence shown here is derived from an EMBL/GenBank/DDBJ whole genome shotgun (WGS) entry which is preliminary data.</text>
</comment>
<reference evidence="10 11" key="1">
    <citation type="journal article" date="2014" name="Genome Announc.">
        <title>Genome Sequence of Youngiibacter fragilis, the Type Strain of the Genus Youngiibacter.</title>
        <authorList>
            <person name="Wawrik C.B."/>
            <person name="Callaghan A.V."/>
            <person name="Stamps B.W."/>
            <person name="Wawrik B."/>
        </authorList>
    </citation>
    <scope>NUCLEOTIDE SEQUENCE [LARGE SCALE GENOMIC DNA]</scope>
    <source>
        <strain evidence="10 11">232.1</strain>
    </source>
</reference>
<dbReference type="GO" id="GO:0051536">
    <property type="term" value="F:iron-sulfur cluster binding"/>
    <property type="evidence" value="ECO:0007669"/>
    <property type="project" value="UniProtKB-KW"/>
</dbReference>
<dbReference type="Pfam" id="PF00881">
    <property type="entry name" value="Nitroreductase"/>
    <property type="match status" value="1"/>
</dbReference>
<dbReference type="Proteomes" id="UP000017747">
    <property type="component" value="Unassembled WGS sequence"/>
</dbReference>
<dbReference type="PROSITE" id="PS51379">
    <property type="entry name" value="4FE4S_FER_2"/>
    <property type="match status" value="2"/>
</dbReference>
<dbReference type="Pfam" id="PF13237">
    <property type="entry name" value="Fer4_10"/>
    <property type="match status" value="1"/>
</dbReference>
<dbReference type="RefSeq" id="WP_023385146.1">
    <property type="nucleotide sequence ID" value="NZ_AXUN02000055.1"/>
</dbReference>
<keyword evidence="5" id="KW-0479">Metal-binding</keyword>
<dbReference type="SUPFAM" id="SSF54862">
    <property type="entry name" value="4Fe-4S ferredoxins"/>
    <property type="match status" value="1"/>
</dbReference>
<dbReference type="GO" id="GO:0046872">
    <property type="term" value="F:metal ion binding"/>
    <property type="evidence" value="ECO:0007669"/>
    <property type="project" value="UniProtKB-KW"/>
</dbReference>
<dbReference type="EMBL" id="AXUN02000055">
    <property type="protein sequence ID" value="ETA81890.1"/>
    <property type="molecule type" value="Genomic_DNA"/>
</dbReference>
<dbReference type="Gene3D" id="3.30.70.20">
    <property type="match status" value="1"/>
</dbReference>
<dbReference type="PANTHER" id="PTHR43673:SF2">
    <property type="entry name" value="NITROREDUCTASE"/>
    <property type="match status" value="1"/>
</dbReference>
<evidence type="ECO:0000256" key="5">
    <source>
        <dbReference type="ARBA" id="ARBA00022723"/>
    </source>
</evidence>
<dbReference type="GO" id="GO:0016491">
    <property type="term" value="F:oxidoreductase activity"/>
    <property type="evidence" value="ECO:0007669"/>
    <property type="project" value="UniProtKB-KW"/>
</dbReference>
<sequence length="268" mass="30478">MLFTADRDKCTLCGDCMKACPRFIVKPDEDGYPEVSPDEEWYCIRCGHCVINCRFEAANLTFYRWEDAEDLSSSDFPSEAEARRLICTRRSTRSFKGDTIGAEKLMKLMDMTRYAPSASNKQPLRWIVVEKKETMAELKRLYEENLKVDSAVITDKRYAVQEDQIKAGLDPVFRGAPMLVVALVPSSHEWYEDAAIALSYFELSAHSVGIGTCWAGFITRALRKNQSMRSLLGIGEDEWVGGATLFGYPYLQNPDRLPLKKALELELR</sequence>
<evidence type="ECO:0000256" key="8">
    <source>
        <dbReference type="ARBA" id="ARBA00023014"/>
    </source>
</evidence>
<dbReference type="InterPro" id="IPR017900">
    <property type="entry name" value="4Fe4S_Fe_S_CS"/>
</dbReference>
<evidence type="ECO:0000256" key="1">
    <source>
        <dbReference type="ARBA" id="ARBA00001917"/>
    </source>
</evidence>
<comment type="cofactor">
    <cofactor evidence="1">
        <name>FMN</name>
        <dbReference type="ChEBI" id="CHEBI:58210"/>
    </cofactor>
</comment>
<feature type="domain" description="4Fe-4S ferredoxin-type" evidence="9">
    <location>
        <begin position="1"/>
        <end position="30"/>
    </location>
</feature>
<keyword evidence="8" id="KW-0411">Iron-sulfur</keyword>
<accession>V7I6N6</accession>
<dbReference type="eggNOG" id="COG0778">
    <property type="taxonomic scope" value="Bacteria"/>
</dbReference>
<keyword evidence="7" id="KW-0408">Iron</keyword>
<dbReference type="AlphaFoldDB" id="V7I6N6"/>
<dbReference type="CDD" id="cd02143">
    <property type="entry name" value="nitroreductase_FeS-like"/>
    <property type="match status" value="1"/>
</dbReference>
<dbReference type="InterPro" id="IPR017896">
    <property type="entry name" value="4Fe4S_Fe-S-bd"/>
</dbReference>
<dbReference type="PANTHER" id="PTHR43673">
    <property type="entry name" value="NAD(P)H NITROREDUCTASE YDGI-RELATED"/>
    <property type="match status" value="1"/>
</dbReference>
<keyword evidence="11" id="KW-1185">Reference proteome</keyword>
<evidence type="ECO:0000313" key="11">
    <source>
        <dbReference type="Proteomes" id="UP000017747"/>
    </source>
</evidence>
<dbReference type="OrthoDB" id="9804603at2"/>
<proteinExistence type="inferred from homology"/>
<dbReference type="InterPro" id="IPR000415">
    <property type="entry name" value="Nitroreductase-like"/>
</dbReference>